<accession>F4A320</accession>
<dbReference type="EMBL" id="CP002360">
    <property type="protein sequence ID" value="AEE95235.1"/>
    <property type="molecule type" value="Genomic_DNA"/>
</dbReference>
<gene>
    <name evidence="3" type="ordered locus">Mahau_0011</name>
</gene>
<dbReference type="RefSeq" id="WP_013779669.1">
    <property type="nucleotide sequence ID" value="NC_015520.1"/>
</dbReference>
<dbReference type="KEGG" id="mas:Mahau_0011"/>
<dbReference type="AlphaFoldDB" id="F4A320"/>
<evidence type="ECO:0000313" key="4">
    <source>
        <dbReference type="Proteomes" id="UP000008457"/>
    </source>
</evidence>
<feature type="chain" id="PRO_5003309828" evidence="2">
    <location>
        <begin position="28"/>
        <end position="163"/>
    </location>
</feature>
<feature type="compositionally biased region" description="Basic and acidic residues" evidence="1">
    <location>
        <begin position="77"/>
        <end position="86"/>
    </location>
</feature>
<protein>
    <submittedName>
        <fullName evidence="3">Uncharacterized protein</fullName>
    </submittedName>
</protein>
<sequence>MAIKKIMPLLLAAVLLFGLFSGPVAFAEDTTYRPNEDVNLSHKSDKDSSGKSGGKSSNSNNGGGGANESAEPEEEDWIYRGESGREAETTTYTDRKTLYYRWYVASGPGSMTVVSSGAQAASDGYHAGKSISARFSTVCSYLVYSEQWVQDTEVTKKAVYFMV</sequence>
<dbReference type="HOGENOM" id="CLU_1625094_0_0_9"/>
<dbReference type="OrthoDB" id="9758793at2"/>
<keyword evidence="2" id="KW-0732">Signal</keyword>
<proteinExistence type="predicted"/>
<name>F4A320_MAHA5</name>
<organism evidence="3 4">
    <name type="scientific">Mahella australiensis (strain DSM 15567 / CIP 107919 / 50-1 BON)</name>
    <dbReference type="NCBI Taxonomy" id="697281"/>
    <lineage>
        <taxon>Bacteria</taxon>
        <taxon>Bacillati</taxon>
        <taxon>Bacillota</taxon>
        <taxon>Clostridia</taxon>
        <taxon>Thermoanaerobacterales</taxon>
        <taxon>Thermoanaerobacterales Family IV. Incertae Sedis</taxon>
        <taxon>Mahella</taxon>
    </lineage>
</organism>
<feature type="region of interest" description="Disordered" evidence="1">
    <location>
        <begin position="35"/>
        <end position="86"/>
    </location>
</feature>
<feature type="signal peptide" evidence="2">
    <location>
        <begin position="1"/>
        <end position="27"/>
    </location>
</feature>
<evidence type="ECO:0000256" key="2">
    <source>
        <dbReference type="SAM" id="SignalP"/>
    </source>
</evidence>
<evidence type="ECO:0000256" key="1">
    <source>
        <dbReference type="SAM" id="MobiDB-lite"/>
    </source>
</evidence>
<feature type="compositionally biased region" description="Basic and acidic residues" evidence="1">
    <location>
        <begin position="35"/>
        <end position="49"/>
    </location>
</feature>
<dbReference type="STRING" id="697281.Mahau_0011"/>
<reference evidence="4" key="1">
    <citation type="submission" date="2010-11" db="EMBL/GenBank/DDBJ databases">
        <title>The complete genome of Mahella australiensis DSM 15567.</title>
        <authorList>
            <consortium name="US DOE Joint Genome Institute (JGI-PGF)"/>
            <person name="Lucas S."/>
            <person name="Copeland A."/>
            <person name="Lapidus A."/>
            <person name="Bruce D."/>
            <person name="Goodwin L."/>
            <person name="Pitluck S."/>
            <person name="Kyrpides N."/>
            <person name="Mavromatis K."/>
            <person name="Pagani I."/>
            <person name="Ivanova N."/>
            <person name="Teshima H."/>
            <person name="Brettin T."/>
            <person name="Detter J.C."/>
            <person name="Han C."/>
            <person name="Tapia R."/>
            <person name="Land M."/>
            <person name="Hauser L."/>
            <person name="Markowitz V."/>
            <person name="Cheng J.-F."/>
            <person name="Hugenholtz P."/>
            <person name="Woyke T."/>
            <person name="Wu D."/>
            <person name="Spring S."/>
            <person name="Pukall R."/>
            <person name="Steenblock K."/>
            <person name="Schneider S."/>
            <person name="Klenk H.-P."/>
            <person name="Eisen J.A."/>
        </authorList>
    </citation>
    <scope>NUCLEOTIDE SEQUENCE [LARGE SCALE GENOMIC DNA]</scope>
    <source>
        <strain evidence="4">DSM 15567 / CIP 107919 / 50-1 BON</strain>
    </source>
</reference>
<dbReference type="Proteomes" id="UP000008457">
    <property type="component" value="Chromosome"/>
</dbReference>
<evidence type="ECO:0000313" key="3">
    <source>
        <dbReference type="EMBL" id="AEE95235.1"/>
    </source>
</evidence>
<keyword evidence="4" id="KW-1185">Reference proteome</keyword>
<reference evidence="3 4" key="2">
    <citation type="journal article" date="2011" name="Stand. Genomic Sci.">
        <title>Complete genome sequence of Mahella australiensis type strain (50-1 BON).</title>
        <authorList>
            <person name="Sikorski J."/>
            <person name="Teshima H."/>
            <person name="Nolan M."/>
            <person name="Lucas S."/>
            <person name="Hammon N."/>
            <person name="Deshpande S."/>
            <person name="Cheng J.F."/>
            <person name="Pitluck S."/>
            <person name="Liolios K."/>
            <person name="Pagani I."/>
            <person name="Ivanova N."/>
            <person name="Huntemann M."/>
            <person name="Mavromatis K."/>
            <person name="Ovchinikova G."/>
            <person name="Pati A."/>
            <person name="Tapia R."/>
            <person name="Han C."/>
            <person name="Goodwin L."/>
            <person name="Chen A."/>
            <person name="Palaniappan K."/>
            <person name="Land M."/>
            <person name="Hauser L."/>
            <person name="Ngatchou-Djao O.D."/>
            <person name="Rohde M."/>
            <person name="Pukall R."/>
            <person name="Spring S."/>
            <person name="Abt B."/>
            <person name="Goker M."/>
            <person name="Detter J.C."/>
            <person name="Woyke T."/>
            <person name="Bristow J."/>
            <person name="Markowitz V."/>
            <person name="Hugenholtz P."/>
            <person name="Eisen J.A."/>
            <person name="Kyrpides N.C."/>
            <person name="Klenk H.P."/>
            <person name="Lapidus A."/>
        </authorList>
    </citation>
    <scope>NUCLEOTIDE SEQUENCE [LARGE SCALE GENOMIC DNA]</scope>
    <source>
        <strain evidence="4">DSM 15567 / CIP 107919 / 50-1 BON</strain>
    </source>
</reference>